<dbReference type="InterPro" id="IPR041141">
    <property type="entry name" value="CmlA_N"/>
</dbReference>
<reference evidence="6 7" key="1">
    <citation type="journal article" date="2013" name="Front. Microbiol.">
        <title>Comparative genomic analyses of the cyanobacterium, Lyngbya aestuarii BL J, a powerful hydrogen producer.</title>
        <authorList>
            <person name="Kothari A."/>
            <person name="Vaughn M."/>
            <person name="Garcia-Pichel F."/>
        </authorList>
    </citation>
    <scope>NUCLEOTIDE SEQUENCE [LARGE SCALE GENOMIC DNA]</scope>
    <source>
        <strain evidence="6 7">BL J</strain>
    </source>
</reference>
<comment type="caution">
    <text evidence="6">The sequence shown here is derived from an EMBL/GenBank/DDBJ whole genome shotgun (WGS) entry which is preliminary data.</text>
</comment>
<evidence type="ECO:0000313" key="6">
    <source>
        <dbReference type="EMBL" id="ERT06767.1"/>
    </source>
</evidence>
<dbReference type="InterPro" id="IPR036866">
    <property type="entry name" value="RibonucZ/Hydroxyglut_hydro"/>
</dbReference>
<evidence type="ECO:0000259" key="5">
    <source>
        <dbReference type="Pfam" id="PF18563"/>
    </source>
</evidence>
<dbReference type="InterPro" id="IPR013120">
    <property type="entry name" value="FAR_NAD-bd"/>
</dbReference>
<evidence type="ECO:0000256" key="2">
    <source>
        <dbReference type="ARBA" id="ARBA00022553"/>
    </source>
</evidence>
<name>U7QHJ7_9CYAN</name>
<keyword evidence="7" id="KW-1185">Reference proteome</keyword>
<dbReference type="Gene3D" id="3.60.15.10">
    <property type="entry name" value="Ribonuclease Z/Hydroxyacylglutathione hydrolase-like"/>
    <property type="match status" value="1"/>
</dbReference>
<dbReference type="Pfam" id="PF07993">
    <property type="entry name" value="NAD_binding_4"/>
    <property type="match status" value="1"/>
</dbReference>
<keyword evidence="2" id="KW-0597">Phosphoprotein</keyword>
<proteinExistence type="predicted"/>
<dbReference type="SUPFAM" id="SSF51735">
    <property type="entry name" value="NAD(P)-binding Rossmann-fold domains"/>
    <property type="match status" value="1"/>
</dbReference>
<evidence type="ECO:0000313" key="7">
    <source>
        <dbReference type="Proteomes" id="UP000017127"/>
    </source>
</evidence>
<dbReference type="InterPro" id="IPR041464">
    <property type="entry name" value="TubC_N"/>
</dbReference>
<dbReference type="OrthoDB" id="9778383at2"/>
<dbReference type="CDD" id="cd05235">
    <property type="entry name" value="SDR_e1"/>
    <property type="match status" value="1"/>
</dbReference>
<dbReference type="Pfam" id="PF18563">
    <property type="entry name" value="TubC_N"/>
    <property type="match status" value="1"/>
</dbReference>
<feature type="domain" description="Diiron non-heme beta-hydroxylase N-terminal" evidence="4">
    <location>
        <begin position="7"/>
        <end position="238"/>
    </location>
</feature>
<dbReference type="AlphaFoldDB" id="U7QHJ7"/>
<dbReference type="InterPro" id="IPR036291">
    <property type="entry name" value="NAD(P)-bd_dom_sf"/>
</dbReference>
<dbReference type="SUPFAM" id="SSF56281">
    <property type="entry name" value="Metallo-hydrolase/oxidoreductase"/>
    <property type="match status" value="1"/>
</dbReference>
<dbReference type="InterPro" id="IPR044894">
    <property type="entry name" value="TubC_N_sf"/>
</dbReference>
<dbReference type="PATRIC" id="fig|1348334.3.peg.3174"/>
<sequence length="1017" mass="114919">MISKPVYLKPNVIVEPLFNQWYAWSYLIPPATASLYVANSHLKILESFIAAPQVHLDALKNPAMRGGPFINYDESRLDEIKTLWEKTKDNLALLLQLERAIKDLENLLKEEATGYSLEPLYQKVPEALKGYVELVYDVQNNPSIRLIEGLLYKSQYYNSALQTVALSLGNIDQRSFVLSTPRLPDDNTLHLNLSFADKRLDKLVQMREKPQAYQDILELLEIQPQNEPLFASLLTETPPPSQSKYQENDVRVRYFGHACILIETKDISILCDPLISYQFSDQSLDGIPRYSYADLPPTIDYALITHNHQDHVMFETLLQLRYKIKNVIVPKSNKGVLIDPSLKLILQQIGFANVREVDELEVIDIPEGEIVSLPVLGEHGDLNIAAKTAYLIQVKNRSILCAADSNNIEPQLYKHLSNLVKRLDILFVGMECEGAPFTWAYGSLLTQSIPRKIAQTRRLDGSDSYKAIKLINQLNPQQVYIYAMGQEPWLTFITSIQYTPDSKPILESNRVIEYCQSQNIIGKRLFGSQEIILESSSETAINVNFSVSHPEPKPSLNQPENYQPISEFLSQLNQLDIKIFAENDRIRCNAPKGALTSDIKAQLKERKPEIIQYLNSQNQQKITLDYLKAEATLDESIFPQTQVISWNQPHNILLTGATGFLGSFLLNQLLLKTEANIYCLVRGEQPETIENRLKNVLKSASLWDDSFKARIIPIQGDLSKPLLGLSSEKFQQLADEIDVIYHNGAWVHHASPYSLLKSTNVLGTQEILRFACQSHPKPVHFISTVSVFNFNEFSQVKVIREQDDLESGEVPNGGYAQSKWVAEKLVKIAAQRGLPTYIYRVGPISGSSQTGFFNTNDFLYRLMLGYIELGSAPQGEMLLDIIPVDYVSEAIVHLSQKPELIGGAFHLIHPQPVSSNLLFEQLGLMGYSIQRIPYERWYSRLLEIAKGSPGHALYPLVSLFSSTSSQKAKEKSMNLKFDCKNTIEGLAETSITCPPIDANLLKTYISQLIQKANFQQA</sequence>
<evidence type="ECO:0000256" key="1">
    <source>
        <dbReference type="ARBA" id="ARBA00022450"/>
    </source>
</evidence>
<evidence type="ECO:0000259" key="4">
    <source>
        <dbReference type="Pfam" id="PF18456"/>
    </source>
</evidence>
<dbReference type="PANTHER" id="PTHR44845">
    <property type="entry name" value="CARRIER DOMAIN-CONTAINING PROTEIN"/>
    <property type="match status" value="1"/>
</dbReference>
<organism evidence="6 7">
    <name type="scientific">Lyngbya aestuarii BL J</name>
    <dbReference type="NCBI Taxonomy" id="1348334"/>
    <lineage>
        <taxon>Bacteria</taxon>
        <taxon>Bacillati</taxon>
        <taxon>Cyanobacteriota</taxon>
        <taxon>Cyanophyceae</taxon>
        <taxon>Oscillatoriophycideae</taxon>
        <taxon>Oscillatoriales</taxon>
        <taxon>Microcoleaceae</taxon>
        <taxon>Lyngbya</taxon>
    </lineage>
</organism>
<accession>U7QHJ7</accession>
<dbReference type="Proteomes" id="UP000017127">
    <property type="component" value="Unassembled WGS sequence"/>
</dbReference>
<dbReference type="EMBL" id="AUZM01000031">
    <property type="protein sequence ID" value="ERT06767.1"/>
    <property type="molecule type" value="Genomic_DNA"/>
</dbReference>
<dbReference type="InterPro" id="IPR010080">
    <property type="entry name" value="Thioester_reductase-like_dom"/>
</dbReference>
<gene>
    <name evidence="6" type="ORF">M595_3280</name>
</gene>
<dbReference type="Pfam" id="PF13483">
    <property type="entry name" value="Lactamase_B_3"/>
    <property type="match status" value="1"/>
</dbReference>
<feature type="domain" description="TubC N-terminal docking" evidence="5">
    <location>
        <begin position="565"/>
        <end position="614"/>
    </location>
</feature>
<dbReference type="PANTHER" id="PTHR44845:SF6">
    <property type="entry name" value="BETA-ALANINE-ACTIVATING ENZYME"/>
    <property type="match status" value="1"/>
</dbReference>
<feature type="domain" description="Thioester reductase (TE)" evidence="3">
    <location>
        <begin position="654"/>
        <end position="891"/>
    </location>
</feature>
<dbReference type="Gene3D" id="3.40.50.720">
    <property type="entry name" value="NAD(P)-binding Rossmann-like Domain"/>
    <property type="match status" value="1"/>
</dbReference>
<dbReference type="NCBIfam" id="TIGR01746">
    <property type="entry name" value="Thioester-redct"/>
    <property type="match status" value="1"/>
</dbReference>
<dbReference type="Gene3D" id="1.10.10.1830">
    <property type="entry name" value="Non-ribosomal peptide synthase, adenylation domain"/>
    <property type="match status" value="1"/>
</dbReference>
<keyword evidence="1" id="KW-0596">Phosphopantetheine</keyword>
<protein>
    <submittedName>
        <fullName evidence="6">Thioester reductase domain protein</fullName>
    </submittedName>
</protein>
<dbReference type="Pfam" id="PF18456">
    <property type="entry name" value="CmlA_N"/>
    <property type="match status" value="1"/>
</dbReference>
<evidence type="ECO:0000259" key="3">
    <source>
        <dbReference type="Pfam" id="PF07993"/>
    </source>
</evidence>